<evidence type="ECO:0000259" key="4">
    <source>
        <dbReference type="Pfam" id="PF07729"/>
    </source>
</evidence>
<dbReference type="EMBL" id="JANX01000064">
    <property type="protein sequence ID" value="KGM34855.1"/>
    <property type="molecule type" value="Genomic_DNA"/>
</dbReference>
<proteinExistence type="predicted"/>
<evidence type="ECO:0000256" key="1">
    <source>
        <dbReference type="ARBA" id="ARBA00023015"/>
    </source>
</evidence>
<keyword evidence="3" id="KW-0804">Transcription</keyword>
<accession>A0A0A0DA37</accession>
<comment type="caution">
    <text evidence="5">The sequence shown here is derived from an EMBL/GenBank/DDBJ whole genome shotgun (WGS) entry which is preliminary data.</text>
</comment>
<dbReference type="GO" id="GO:0003677">
    <property type="term" value="F:DNA binding"/>
    <property type="evidence" value="ECO:0007669"/>
    <property type="project" value="UniProtKB-KW"/>
</dbReference>
<dbReference type="InterPro" id="IPR008920">
    <property type="entry name" value="TF_FadR/GntR_C"/>
</dbReference>
<dbReference type="Gene3D" id="1.20.120.530">
    <property type="entry name" value="GntR ligand-binding domain-like"/>
    <property type="match status" value="1"/>
</dbReference>
<evidence type="ECO:0000256" key="2">
    <source>
        <dbReference type="ARBA" id="ARBA00023125"/>
    </source>
</evidence>
<protein>
    <recommendedName>
        <fullName evidence="4">GntR C-terminal domain-containing protein</fullName>
    </recommendedName>
</protein>
<gene>
    <name evidence="5" type="ORF">P409_07920</name>
</gene>
<dbReference type="InterPro" id="IPR011711">
    <property type="entry name" value="GntR_C"/>
</dbReference>
<dbReference type="Proteomes" id="UP000029995">
    <property type="component" value="Unassembled WGS sequence"/>
</dbReference>
<dbReference type="SUPFAM" id="SSF48008">
    <property type="entry name" value="GntR ligand-binding domain-like"/>
    <property type="match status" value="1"/>
</dbReference>
<evidence type="ECO:0000313" key="5">
    <source>
        <dbReference type="EMBL" id="KGM34855.1"/>
    </source>
</evidence>
<dbReference type="Pfam" id="PF07729">
    <property type="entry name" value="FCD"/>
    <property type="match status" value="1"/>
</dbReference>
<keyword evidence="1" id="KW-0805">Transcription regulation</keyword>
<evidence type="ECO:0000256" key="3">
    <source>
        <dbReference type="ARBA" id="ARBA00023163"/>
    </source>
</evidence>
<sequence length="100" mass="11045">MVASRENIICHKRIYEIARNPEAEQILEGRTRVVRTVADSLGGFGPEMYDAVIGEHETMIRAFEARDPTAAGQAVFVHVTAARDHLLARIAEEGGFSPRP</sequence>
<name>A0A0A0DA37_9PROT</name>
<evidence type="ECO:0000313" key="6">
    <source>
        <dbReference type="Proteomes" id="UP000029995"/>
    </source>
</evidence>
<reference evidence="5 6" key="1">
    <citation type="submission" date="2014-01" db="EMBL/GenBank/DDBJ databases">
        <title>Genome sequence determination for a cystic fibrosis isolate, Inquilinus limosus.</title>
        <authorList>
            <person name="Pino M."/>
            <person name="Di Conza J."/>
            <person name="Gutkind G."/>
        </authorList>
    </citation>
    <scope>NUCLEOTIDE SEQUENCE [LARGE SCALE GENOMIC DNA]</scope>
    <source>
        <strain evidence="5 6">MP06</strain>
    </source>
</reference>
<dbReference type="AlphaFoldDB" id="A0A0A0DA37"/>
<keyword evidence="2" id="KW-0238">DNA-binding</keyword>
<feature type="domain" description="GntR C-terminal" evidence="4">
    <location>
        <begin position="7"/>
        <end position="80"/>
    </location>
</feature>
<organism evidence="5 6">
    <name type="scientific">Inquilinus limosus MP06</name>
    <dbReference type="NCBI Taxonomy" id="1398085"/>
    <lineage>
        <taxon>Bacteria</taxon>
        <taxon>Pseudomonadati</taxon>
        <taxon>Pseudomonadota</taxon>
        <taxon>Alphaproteobacteria</taxon>
        <taxon>Rhodospirillales</taxon>
        <taxon>Rhodospirillaceae</taxon>
        <taxon>Inquilinus</taxon>
    </lineage>
</organism>